<protein>
    <submittedName>
        <fullName evidence="1">Carbohydrate esterase family 9 protein</fullName>
    </submittedName>
</protein>
<reference evidence="1" key="2">
    <citation type="journal article" date="2022" name="New Phytol.">
        <title>Evolutionary transition to the ectomycorrhizal habit in the genomes of a hyperdiverse lineage of mushroom-forming fungi.</title>
        <authorList>
            <person name="Looney B."/>
            <person name="Miyauchi S."/>
            <person name="Morin E."/>
            <person name="Drula E."/>
            <person name="Courty P.E."/>
            <person name="Kohler A."/>
            <person name="Kuo A."/>
            <person name="LaButti K."/>
            <person name="Pangilinan J."/>
            <person name="Lipzen A."/>
            <person name="Riley R."/>
            <person name="Andreopoulos W."/>
            <person name="He G."/>
            <person name="Johnson J."/>
            <person name="Nolan M."/>
            <person name="Tritt A."/>
            <person name="Barry K.W."/>
            <person name="Grigoriev I.V."/>
            <person name="Nagy L.G."/>
            <person name="Hibbett D."/>
            <person name="Henrissat B."/>
            <person name="Matheny P.B."/>
            <person name="Labbe J."/>
            <person name="Martin F.M."/>
        </authorList>
    </citation>
    <scope>NUCLEOTIDE SEQUENCE</scope>
    <source>
        <strain evidence="1">EC-137</strain>
    </source>
</reference>
<comment type="caution">
    <text evidence="1">The sequence shown here is derived from an EMBL/GenBank/DDBJ whole genome shotgun (WGS) entry which is preliminary data.</text>
</comment>
<keyword evidence="2" id="KW-1185">Reference proteome</keyword>
<name>A0ACB8QD96_9AGAM</name>
<organism evidence="1 2">
    <name type="scientific">Vararia minispora EC-137</name>
    <dbReference type="NCBI Taxonomy" id="1314806"/>
    <lineage>
        <taxon>Eukaryota</taxon>
        <taxon>Fungi</taxon>
        <taxon>Dikarya</taxon>
        <taxon>Basidiomycota</taxon>
        <taxon>Agaricomycotina</taxon>
        <taxon>Agaricomycetes</taxon>
        <taxon>Russulales</taxon>
        <taxon>Lachnocladiaceae</taxon>
        <taxon>Vararia</taxon>
    </lineage>
</organism>
<gene>
    <name evidence="1" type="ORF">K488DRAFT_88509</name>
</gene>
<evidence type="ECO:0000313" key="2">
    <source>
        <dbReference type="Proteomes" id="UP000814128"/>
    </source>
</evidence>
<dbReference type="EMBL" id="MU273663">
    <property type="protein sequence ID" value="KAI0029655.1"/>
    <property type="molecule type" value="Genomic_DNA"/>
</dbReference>
<proteinExistence type="predicted"/>
<reference evidence="1" key="1">
    <citation type="submission" date="2021-02" db="EMBL/GenBank/DDBJ databases">
        <authorList>
            <consortium name="DOE Joint Genome Institute"/>
            <person name="Ahrendt S."/>
            <person name="Looney B.P."/>
            <person name="Miyauchi S."/>
            <person name="Morin E."/>
            <person name="Drula E."/>
            <person name="Courty P.E."/>
            <person name="Chicoki N."/>
            <person name="Fauchery L."/>
            <person name="Kohler A."/>
            <person name="Kuo A."/>
            <person name="Labutti K."/>
            <person name="Pangilinan J."/>
            <person name="Lipzen A."/>
            <person name="Riley R."/>
            <person name="Andreopoulos W."/>
            <person name="He G."/>
            <person name="Johnson J."/>
            <person name="Barry K.W."/>
            <person name="Grigoriev I.V."/>
            <person name="Nagy L."/>
            <person name="Hibbett D."/>
            <person name="Henrissat B."/>
            <person name="Matheny P.B."/>
            <person name="Labbe J."/>
            <person name="Martin F."/>
        </authorList>
    </citation>
    <scope>NUCLEOTIDE SEQUENCE</scope>
    <source>
        <strain evidence="1">EC-137</strain>
    </source>
</reference>
<evidence type="ECO:0000313" key="1">
    <source>
        <dbReference type="EMBL" id="KAI0029655.1"/>
    </source>
</evidence>
<dbReference type="Proteomes" id="UP000814128">
    <property type="component" value="Unassembled WGS sequence"/>
</dbReference>
<sequence length="955" mass="102062">MTKDVLPVSRAGAPGPELHRRHGKLARRLAGLLFVLAAAQACFFLATDPPGRRRGAHVPLHAQEALEKCVAQTLVAGPAPDFRARTVSDRFVQGTPAVLVRGAKIWTGAHNGTEVLEGDILLEDGLIKTVGSVTLADVERRVRSGALKVVDANGAWVTPGLVDNHSHLGVYSAPALNGAADGNSHKGPILPWLRSLDALNTHDDAYALSIAGGVTTAAVLPGSANAIGGQAFTIKLRKTLERSPTAMLVDPPFDINRTRAAGATHTPWRQMKHACGENPSRVYSNTRMDTFWAFREAYNKASEIKAQQDAYCTKALAGEWDGLGPYPEDLQWEALVDVIRGRVKVQAHCYEAVDLDDLIRLTNEFQFPIAAVHHAHEAYLVPDVLKRAYGHPPAAAIFAVNARYKRESYRGSEYAPRILADSGIDVVMKSDHPVLNSRYLMFEAQQAHYYGLPENLAIASVTSTPATVLGLDHRVGYIKEGWDADLILWDSHPLSLGATPTQVFIDGIPQLDSPVVLHKPEVFQHPPRVPNFDREANETLRYEGLPPLAPTTADTSVVVFVNVKSVTVRAAGDLQEVYTAEKGRLGSAVVVDGVLSCYGHAEECAIPAQGEGTLRVVDLRGGSIEPGLTTFGSDLGLSEIRGEASTRDGFVYDPLLDPVPSAAGGDDALVRAVDGLRFAGRDTLLAYRYGVTKAVAVPLGGAFLKGLGAFFSTSAAHKLDTVGVIQPITALHVQIAHIGTPSVSTQIAALRKKLLALPADTDEEIARAFEQVARGVIPVVVHTDNADVIATVITLKKEVEEKTGARLRVTIAGGAESHLLAEQLKAADVGVVILSTRPFPGLWESQRILPGPPLSNGSTISTLLNHNVNIGVGVTEAWMARNTRLDVAWAALESGGGISKAEALALATTNLERLLGVERYAEAAELVVTEGGDLLSLESKVVGVISPARRSVDLF</sequence>
<accession>A0ACB8QD96</accession>